<dbReference type="Gene3D" id="3.30.43.10">
    <property type="entry name" value="Uridine Diphospho-n-acetylenolpyruvylglucosamine Reductase, domain 2"/>
    <property type="match status" value="1"/>
</dbReference>
<dbReference type="Pfam" id="PF04030">
    <property type="entry name" value="ALO"/>
    <property type="match status" value="1"/>
</dbReference>
<organism evidence="21 22">
    <name type="scientific">Sakesphorus luctuosus</name>
    <dbReference type="NCBI Taxonomy" id="419690"/>
    <lineage>
        <taxon>Eukaryota</taxon>
        <taxon>Metazoa</taxon>
        <taxon>Chordata</taxon>
        <taxon>Craniata</taxon>
        <taxon>Vertebrata</taxon>
        <taxon>Euteleostomi</taxon>
        <taxon>Archelosauria</taxon>
        <taxon>Archosauria</taxon>
        <taxon>Dinosauria</taxon>
        <taxon>Saurischia</taxon>
        <taxon>Theropoda</taxon>
        <taxon>Coelurosauria</taxon>
        <taxon>Aves</taxon>
        <taxon>Neognathae</taxon>
        <taxon>Neoaves</taxon>
        <taxon>Telluraves</taxon>
        <taxon>Australaves</taxon>
        <taxon>Passeriformes</taxon>
        <taxon>Thamnophilidae</taxon>
        <taxon>Sakesphorus</taxon>
    </lineage>
</organism>
<dbReference type="PIRSF" id="PIRSF000136">
    <property type="entry name" value="LGO_GLO"/>
    <property type="match status" value="1"/>
</dbReference>
<evidence type="ECO:0000256" key="9">
    <source>
        <dbReference type="ARBA" id="ARBA00022630"/>
    </source>
</evidence>
<evidence type="ECO:0000256" key="5">
    <source>
        <dbReference type="ARBA" id="ARBA00004764"/>
    </source>
</evidence>
<reference evidence="21 22" key="1">
    <citation type="submission" date="2019-09" db="EMBL/GenBank/DDBJ databases">
        <title>Bird 10,000 Genomes (B10K) Project - Family phase.</title>
        <authorList>
            <person name="Zhang G."/>
        </authorList>
    </citation>
    <scope>NUCLEOTIDE SEQUENCE [LARGE SCALE GENOMIC DNA]</scope>
    <source>
        <strain evidence="21">B10K-DU-001-06</strain>
        <tissue evidence="21">Muscle</tissue>
    </source>
</reference>
<evidence type="ECO:0000256" key="6">
    <source>
        <dbReference type="ARBA" id="ARBA00005466"/>
    </source>
</evidence>
<evidence type="ECO:0000256" key="13">
    <source>
        <dbReference type="ARBA" id="ARBA00022827"/>
    </source>
</evidence>
<keyword evidence="13" id="KW-0274">FAD</keyword>
<feature type="domain" description="FAD-binding PCMH-type" evidence="20">
    <location>
        <begin position="21"/>
        <end position="191"/>
    </location>
</feature>
<dbReference type="Proteomes" id="UP000558958">
    <property type="component" value="Unassembled WGS sequence"/>
</dbReference>
<comment type="pathway">
    <text evidence="5">Cofactor biosynthesis; L-ascorbate biosynthesis via UDP-alpha-D-glucuronate pathway; L-ascorbate from UDP-alpha-D-glucuronate: step 4/4.</text>
</comment>
<dbReference type="InterPro" id="IPR016169">
    <property type="entry name" value="FAD-bd_PCMH_sub2"/>
</dbReference>
<evidence type="ECO:0000256" key="15">
    <source>
        <dbReference type="ARBA" id="ARBA00022989"/>
    </source>
</evidence>
<dbReference type="PROSITE" id="PS00862">
    <property type="entry name" value="OX2_COVAL_FAD"/>
    <property type="match status" value="1"/>
</dbReference>
<dbReference type="PANTHER" id="PTHR43762">
    <property type="entry name" value="L-GULONOLACTONE OXIDASE"/>
    <property type="match status" value="1"/>
</dbReference>
<dbReference type="InterPro" id="IPR007173">
    <property type="entry name" value="ALO_C"/>
</dbReference>
<feature type="non-terminal residue" evidence="21">
    <location>
        <position position="274"/>
    </location>
</feature>
<dbReference type="AlphaFoldDB" id="A0A7K8YY25"/>
<evidence type="ECO:0000256" key="4">
    <source>
        <dbReference type="ARBA" id="ARBA00004389"/>
    </source>
</evidence>
<evidence type="ECO:0000256" key="14">
    <source>
        <dbReference type="ARBA" id="ARBA00022848"/>
    </source>
</evidence>
<dbReference type="Pfam" id="PF01565">
    <property type="entry name" value="FAD_binding_4"/>
    <property type="match status" value="1"/>
</dbReference>
<proteinExistence type="inferred from homology"/>
<dbReference type="GO" id="GO:0003885">
    <property type="term" value="F:D-arabinono-1,4-lactone oxidase activity"/>
    <property type="evidence" value="ECO:0007669"/>
    <property type="project" value="InterPro"/>
</dbReference>
<dbReference type="Gene3D" id="3.30.465.10">
    <property type="match status" value="1"/>
</dbReference>
<accession>A0A7K8YY25</accession>
<evidence type="ECO:0000256" key="16">
    <source>
        <dbReference type="ARBA" id="ARBA00023002"/>
    </source>
</evidence>
<dbReference type="EC" id="1.1.3.8" evidence="7"/>
<evidence type="ECO:0000256" key="19">
    <source>
        <dbReference type="ARBA" id="ARBA00048083"/>
    </source>
</evidence>
<evidence type="ECO:0000256" key="17">
    <source>
        <dbReference type="ARBA" id="ARBA00023136"/>
    </source>
</evidence>
<gene>
    <name evidence="21" type="primary">Gulo</name>
    <name evidence="21" type="ORF">SAKLUC_R05868</name>
</gene>
<dbReference type="InterPro" id="IPR016167">
    <property type="entry name" value="FAD-bd_PCMH_sub1"/>
</dbReference>
<dbReference type="InterPro" id="IPR036318">
    <property type="entry name" value="FAD-bd_PCMH-like_sf"/>
</dbReference>
<dbReference type="InterPro" id="IPR006093">
    <property type="entry name" value="Oxy_OxRdtase_FAD_BS"/>
</dbReference>
<evidence type="ECO:0000256" key="8">
    <source>
        <dbReference type="ARBA" id="ARBA00017520"/>
    </source>
</evidence>
<dbReference type="GO" id="GO:0019853">
    <property type="term" value="P:L-ascorbic acid biosynthetic process"/>
    <property type="evidence" value="ECO:0007669"/>
    <property type="project" value="UniProtKB-KW"/>
</dbReference>
<dbReference type="GO" id="GO:0071949">
    <property type="term" value="F:FAD binding"/>
    <property type="evidence" value="ECO:0007669"/>
    <property type="project" value="InterPro"/>
</dbReference>
<evidence type="ECO:0000313" key="22">
    <source>
        <dbReference type="Proteomes" id="UP000558958"/>
    </source>
</evidence>
<keyword evidence="9" id="KW-0285">Flavoprotein</keyword>
<dbReference type="GO" id="GO:0005789">
    <property type="term" value="C:endoplasmic reticulum membrane"/>
    <property type="evidence" value="ECO:0007669"/>
    <property type="project" value="UniProtKB-SubCell"/>
</dbReference>
<dbReference type="InterPro" id="IPR006094">
    <property type="entry name" value="Oxid_FAD_bind_N"/>
</dbReference>
<comment type="cofactor">
    <cofactor evidence="1">
        <name>FAD</name>
        <dbReference type="ChEBI" id="CHEBI:57692"/>
    </cofactor>
</comment>
<comment type="subcellular location">
    <subcellularLocation>
        <location evidence="4">Endoplasmic reticulum membrane</location>
        <topology evidence="4">Single-pass membrane protein</topology>
    </subcellularLocation>
    <subcellularLocation>
        <location evidence="3">Microsome membrane</location>
        <topology evidence="3">Single-pass membrane protein</topology>
    </subcellularLocation>
</comment>
<dbReference type="FunFam" id="3.30.43.10:FF:000014">
    <property type="entry name" value="L-gulonolactone oxidase"/>
    <property type="match status" value="1"/>
</dbReference>
<evidence type="ECO:0000259" key="20">
    <source>
        <dbReference type="PROSITE" id="PS51387"/>
    </source>
</evidence>
<evidence type="ECO:0000256" key="1">
    <source>
        <dbReference type="ARBA" id="ARBA00001974"/>
    </source>
</evidence>
<dbReference type="InterPro" id="IPR016166">
    <property type="entry name" value="FAD-bd_PCMH"/>
</dbReference>
<evidence type="ECO:0000256" key="7">
    <source>
        <dbReference type="ARBA" id="ARBA00013121"/>
    </source>
</evidence>
<sequence>SAVLQVQGQAGFRFQNWAHTYGCSPELYFQPSSVQELREILELARQRDRRVKVVGGGHSPSDIACSDGFLVNMGRMNRVLQVDKEKQQVTVEGGILLSDLNVELDRHGLALANLGAVAEVTAAGVIGTGTHNTGIGHGILPTQVVALTLLCASGDILECSESANPEVFQAARLHLGCLGIVLSVTFQCVEQFQLREVAFPSTLPEVLEHLEQHLTRSRYFRFLWFPHSDNVRIIYQDPTTQAGIPAGKQLFGTPSDWIWDYAVGFHLLEFLLWI</sequence>
<keyword evidence="11" id="KW-0812">Transmembrane</keyword>
<dbReference type="PANTHER" id="PTHR43762:SF8">
    <property type="entry name" value="L-GULONOLACTONE OXIDASE"/>
    <property type="match status" value="1"/>
</dbReference>
<feature type="non-terminal residue" evidence="21">
    <location>
        <position position="1"/>
    </location>
</feature>
<keyword evidence="17" id="KW-0472">Membrane</keyword>
<keyword evidence="12" id="KW-0256">Endoplasmic reticulum</keyword>
<evidence type="ECO:0000256" key="10">
    <source>
        <dbReference type="ARBA" id="ARBA00022644"/>
    </source>
</evidence>
<comment type="function">
    <text evidence="2">Oxidizes L-gulono-1,4-lactone to hydrogen peroxide and L-xylo-hexulonolactone which spontaneously isomerizes to L-ascorbate.</text>
</comment>
<dbReference type="UniPathway" id="UPA00991">
    <property type="reaction ID" value="UER00939"/>
</dbReference>
<dbReference type="EMBL" id="VWZD01009108">
    <property type="protein sequence ID" value="NXG08070.1"/>
    <property type="molecule type" value="Genomic_DNA"/>
</dbReference>
<comment type="similarity">
    <text evidence="6">Belongs to the oxygen-dependent FAD-linked oxidoreductase family.</text>
</comment>
<keyword evidence="15" id="KW-1133">Transmembrane helix</keyword>
<keyword evidence="14" id="KW-0492">Microsome</keyword>
<protein>
    <recommendedName>
        <fullName evidence="8">L-gulonolactone oxidase</fullName>
        <ecNumber evidence="7">1.1.3.8</ecNumber>
    </recommendedName>
    <alternativeName>
        <fullName evidence="18">L-gulono-gamma-lactone oxidase</fullName>
    </alternativeName>
</protein>
<keyword evidence="16" id="KW-0560">Oxidoreductase</keyword>
<name>A0A7K8YY25_9PASS</name>
<comment type="caution">
    <text evidence="21">The sequence shown here is derived from an EMBL/GenBank/DDBJ whole genome shotgun (WGS) entry which is preliminary data.</text>
</comment>
<evidence type="ECO:0000256" key="11">
    <source>
        <dbReference type="ARBA" id="ARBA00022692"/>
    </source>
</evidence>
<dbReference type="InterPro" id="IPR010031">
    <property type="entry name" value="FAD_lactone_oxidase-like"/>
</dbReference>
<dbReference type="PROSITE" id="PS51387">
    <property type="entry name" value="FAD_PCMH"/>
    <property type="match status" value="1"/>
</dbReference>
<keyword evidence="22" id="KW-1185">Reference proteome</keyword>
<dbReference type="GO" id="GO:0050105">
    <property type="term" value="F:L-gulonolactone oxidase activity"/>
    <property type="evidence" value="ECO:0007669"/>
    <property type="project" value="UniProtKB-EC"/>
</dbReference>
<evidence type="ECO:0000256" key="12">
    <source>
        <dbReference type="ARBA" id="ARBA00022824"/>
    </source>
</evidence>
<dbReference type="SUPFAM" id="SSF56176">
    <property type="entry name" value="FAD-binding/transporter-associated domain-like"/>
    <property type="match status" value="1"/>
</dbReference>
<keyword evidence="10" id="KW-0060">Ascorbate biosynthesis</keyword>
<evidence type="ECO:0000256" key="2">
    <source>
        <dbReference type="ARBA" id="ARBA00003303"/>
    </source>
</evidence>
<evidence type="ECO:0000256" key="3">
    <source>
        <dbReference type="ARBA" id="ARBA00004111"/>
    </source>
</evidence>
<evidence type="ECO:0000313" key="21">
    <source>
        <dbReference type="EMBL" id="NXG08070.1"/>
    </source>
</evidence>
<evidence type="ECO:0000256" key="18">
    <source>
        <dbReference type="ARBA" id="ARBA00031326"/>
    </source>
</evidence>
<comment type="catalytic activity">
    <reaction evidence="19">
        <text>L-gulono-1,4-lactone + O2 = L-ascorbate + H2O2 + H(+)</text>
        <dbReference type="Rhea" id="RHEA:32363"/>
        <dbReference type="ChEBI" id="CHEBI:15378"/>
        <dbReference type="ChEBI" id="CHEBI:15379"/>
        <dbReference type="ChEBI" id="CHEBI:16240"/>
        <dbReference type="ChEBI" id="CHEBI:17587"/>
        <dbReference type="ChEBI" id="CHEBI:38290"/>
        <dbReference type="EC" id="1.1.3.8"/>
    </reaction>
</comment>